<evidence type="ECO:0000313" key="12">
    <source>
        <dbReference type="Proteomes" id="UP000285875"/>
    </source>
</evidence>
<evidence type="ECO:0000259" key="10">
    <source>
        <dbReference type="Pfam" id="PF08669"/>
    </source>
</evidence>
<evidence type="ECO:0000256" key="5">
    <source>
        <dbReference type="ARBA" id="ARBA00031395"/>
    </source>
</evidence>
<keyword evidence="4 7" id="KW-0808">Transferase</keyword>
<dbReference type="PIRSF" id="PIRSF006487">
    <property type="entry name" value="GcvT"/>
    <property type="match status" value="1"/>
</dbReference>
<dbReference type="InterPro" id="IPR029043">
    <property type="entry name" value="GcvT/YgfZ_C"/>
</dbReference>
<dbReference type="InterPro" id="IPR028896">
    <property type="entry name" value="GcvT/YgfZ/DmdA"/>
</dbReference>
<evidence type="ECO:0000256" key="2">
    <source>
        <dbReference type="ARBA" id="ARBA00012616"/>
    </source>
</evidence>
<evidence type="ECO:0000256" key="7">
    <source>
        <dbReference type="HAMAP-Rule" id="MF_00259"/>
    </source>
</evidence>
<dbReference type="HAMAP" id="MF_00259">
    <property type="entry name" value="GcvT"/>
    <property type="match status" value="1"/>
</dbReference>
<dbReference type="InterPro" id="IPR006222">
    <property type="entry name" value="GCVT_N"/>
</dbReference>
<evidence type="ECO:0000259" key="9">
    <source>
        <dbReference type="Pfam" id="PF01571"/>
    </source>
</evidence>
<dbReference type="InterPro" id="IPR006223">
    <property type="entry name" value="GcvT"/>
</dbReference>
<dbReference type="NCBIfam" id="TIGR00528">
    <property type="entry name" value="gcvT"/>
    <property type="match status" value="1"/>
</dbReference>
<dbReference type="AlphaFoldDB" id="A0A3T0S0B8"/>
<dbReference type="InterPro" id="IPR022903">
    <property type="entry name" value="GcvT_bac"/>
</dbReference>
<dbReference type="GO" id="GO:0005829">
    <property type="term" value="C:cytosol"/>
    <property type="evidence" value="ECO:0007669"/>
    <property type="project" value="TreeGrafter"/>
</dbReference>
<dbReference type="KEGG" id="aji:C0Z10_08540"/>
<reference evidence="12" key="1">
    <citation type="submission" date="2017-12" db="EMBL/GenBank/DDBJ databases">
        <title>Whole genome sequencing of Acidipropionibacterium jensenii strains JS279 and JS280.</title>
        <authorList>
            <person name="Deptula P."/>
            <person name="Laine P."/>
            <person name="Smolander O.-P."/>
            <person name="Paulin L."/>
            <person name="Auvinen P."/>
            <person name="Varmanen P."/>
        </authorList>
    </citation>
    <scope>NUCLEOTIDE SEQUENCE [LARGE SCALE GENOMIC DNA]</scope>
    <source>
        <strain evidence="12">JS280</strain>
    </source>
</reference>
<evidence type="ECO:0000256" key="1">
    <source>
        <dbReference type="ARBA" id="ARBA00008609"/>
    </source>
</evidence>
<dbReference type="NCBIfam" id="NF001567">
    <property type="entry name" value="PRK00389.1"/>
    <property type="match status" value="1"/>
</dbReference>
<dbReference type="Gene3D" id="4.10.1250.10">
    <property type="entry name" value="Aminomethyltransferase fragment"/>
    <property type="match status" value="1"/>
</dbReference>
<dbReference type="GO" id="GO:0008483">
    <property type="term" value="F:transaminase activity"/>
    <property type="evidence" value="ECO:0007669"/>
    <property type="project" value="UniProtKB-KW"/>
</dbReference>
<accession>A0A3T0S0B8</accession>
<organism evidence="11 12">
    <name type="scientific">Acidipropionibacterium jensenii</name>
    <dbReference type="NCBI Taxonomy" id="1749"/>
    <lineage>
        <taxon>Bacteria</taxon>
        <taxon>Bacillati</taxon>
        <taxon>Actinomycetota</taxon>
        <taxon>Actinomycetes</taxon>
        <taxon>Propionibacteriales</taxon>
        <taxon>Propionibacteriaceae</taxon>
        <taxon>Acidipropionibacterium</taxon>
    </lineage>
</organism>
<feature type="binding site" evidence="8">
    <location>
        <position position="206"/>
    </location>
    <ligand>
        <name>substrate</name>
    </ligand>
</feature>
<dbReference type="FunFam" id="4.10.1250.10:FF:000001">
    <property type="entry name" value="Aminomethyltransferase"/>
    <property type="match status" value="1"/>
</dbReference>
<dbReference type="Pfam" id="PF08669">
    <property type="entry name" value="GCV_T_C"/>
    <property type="match status" value="1"/>
</dbReference>
<dbReference type="SUPFAM" id="SSF103025">
    <property type="entry name" value="Folate-binding domain"/>
    <property type="match status" value="1"/>
</dbReference>
<dbReference type="InterPro" id="IPR013977">
    <property type="entry name" value="GcvT_C"/>
</dbReference>
<proteinExistence type="inferred from homology"/>
<dbReference type="GO" id="GO:0005960">
    <property type="term" value="C:glycine cleavage complex"/>
    <property type="evidence" value="ECO:0007669"/>
    <property type="project" value="InterPro"/>
</dbReference>
<comment type="function">
    <text evidence="7">The glycine cleavage system catalyzes the degradation of glycine.</text>
</comment>
<dbReference type="RefSeq" id="WP_097799086.1">
    <property type="nucleotide sequence ID" value="NZ_CP025570.1"/>
</dbReference>
<dbReference type="FunFam" id="2.40.30.110:FF:000003">
    <property type="entry name" value="Aminomethyltransferase"/>
    <property type="match status" value="1"/>
</dbReference>
<name>A0A3T0S0B8_9ACTN</name>
<comment type="subunit">
    <text evidence="7">The glycine cleavage system is composed of four proteins: P, T, L and H.</text>
</comment>
<sequence length="370" mass="39333">MTHHDLRHSPLESVHEEAGATFTEFAGWRMPVRYTSDLDEHRAVRTGAGIFDLSHMGEIRFSGPQAGTALDHALSGDLSGLATGRAKYTLLLTEEGGILDDMVVYHLADGDYLAVVNAANREVDLAELTTRSAGFDAEVVDESADTALIAVQGPRAAAIVVQTMAQSNLDPEELAALRYYRCCAGRFEGDPVLIARTGYTGEDGFELYLPAGTASRMWRALTATGDLTPCGLACRDTLRLEAGMPLYGHELTTSTRPSQAGLGRVVSFTKSDDFVGRRALEGRDASGDRILVGLAGEGRRAARAGYRVLDADGATVGEVTSGVLSPTLGHPVAMAYVDPDLAGTGTALSVDVRGTPIAFTVVPLPFYRRS</sequence>
<dbReference type="Gene3D" id="2.40.30.110">
    <property type="entry name" value="Aminomethyltransferase beta-barrel domains"/>
    <property type="match status" value="1"/>
</dbReference>
<dbReference type="PANTHER" id="PTHR43757:SF2">
    <property type="entry name" value="AMINOMETHYLTRANSFERASE, MITOCHONDRIAL"/>
    <property type="match status" value="1"/>
</dbReference>
<protein>
    <recommendedName>
        <fullName evidence="2 7">Aminomethyltransferase</fullName>
        <ecNumber evidence="2 7">2.1.2.10</ecNumber>
    </recommendedName>
    <alternativeName>
        <fullName evidence="5 7">Glycine cleavage system T protein</fullName>
    </alternativeName>
</protein>
<dbReference type="Gene3D" id="3.30.1360.120">
    <property type="entry name" value="Probable tRNA modification gtpase trme, domain 1"/>
    <property type="match status" value="1"/>
</dbReference>
<dbReference type="FunFam" id="3.30.70.1400:FF:000001">
    <property type="entry name" value="Aminomethyltransferase"/>
    <property type="match status" value="1"/>
</dbReference>
<evidence type="ECO:0000313" key="11">
    <source>
        <dbReference type="EMBL" id="AZZ39789.1"/>
    </source>
</evidence>
<evidence type="ECO:0000256" key="8">
    <source>
        <dbReference type="PIRSR" id="PIRSR006487-1"/>
    </source>
</evidence>
<dbReference type="GO" id="GO:0019464">
    <property type="term" value="P:glycine decarboxylation via glycine cleavage system"/>
    <property type="evidence" value="ECO:0007669"/>
    <property type="project" value="UniProtKB-UniRule"/>
</dbReference>
<keyword evidence="3 7" id="KW-0032">Aminotransferase</keyword>
<dbReference type="EC" id="2.1.2.10" evidence="2 7"/>
<dbReference type="Proteomes" id="UP000285875">
    <property type="component" value="Chromosome"/>
</dbReference>
<comment type="catalytic activity">
    <reaction evidence="6 7">
        <text>N(6)-[(R)-S(8)-aminomethyldihydrolipoyl]-L-lysyl-[protein] + (6S)-5,6,7,8-tetrahydrofolate = N(6)-[(R)-dihydrolipoyl]-L-lysyl-[protein] + (6R)-5,10-methylene-5,6,7,8-tetrahydrofolate + NH4(+)</text>
        <dbReference type="Rhea" id="RHEA:16945"/>
        <dbReference type="Rhea" id="RHEA-COMP:10475"/>
        <dbReference type="Rhea" id="RHEA-COMP:10492"/>
        <dbReference type="ChEBI" id="CHEBI:15636"/>
        <dbReference type="ChEBI" id="CHEBI:28938"/>
        <dbReference type="ChEBI" id="CHEBI:57453"/>
        <dbReference type="ChEBI" id="CHEBI:83100"/>
        <dbReference type="ChEBI" id="CHEBI:83143"/>
        <dbReference type="EC" id="2.1.2.10"/>
    </reaction>
</comment>
<feature type="domain" description="Aminomethyltransferase C-terminal" evidence="10">
    <location>
        <begin position="289"/>
        <end position="367"/>
    </location>
</feature>
<dbReference type="EMBL" id="CP025570">
    <property type="protein sequence ID" value="AZZ39789.1"/>
    <property type="molecule type" value="Genomic_DNA"/>
</dbReference>
<dbReference type="SUPFAM" id="SSF101790">
    <property type="entry name" value="Aminomethyltransferase beta-barrel domain"/>
    <property type="match status" value="1"/>
</dbReference>
<feature type="domain" description="GCVT N-terminal" evidence="9">
    <location>
        <begin position="13"/>
        <end position="270"/>
    </location>
</feature>
<dbReference type="PANTHER" id="PTHR43757">
    <property type="entry name" value="AMINOMETHYLTRANSFERASE"/>
    <property type="match status" value="1"/>
</dbReference>
<comment type="similarity">
    <text evidence="1 7">Belongs to the GcvT family.</text>
</comment>
<dbReference type="GO" id="GO:0004047">
    <property type="term" value="F:aminomethyltransferase activity"/>
    <property type="evidence" value="ECO:0007669"/>
    <property type="project" value="UniProtKB-UniRule"/>
</dbReference>
<evidence type="ECO:0000256" key="3">
    <source>
        <dbReference type="ARBA" id="ARBA00022576"/>
    </source>
</evidence>
<dbReference type="InterPro" id="IPR027266">
    <property type="entry name" value="TrmE/GcvT-like"/>
</dbReference>
<evidence type="ECO:0000256" key="4">
    <source>
        <dbReference type="ARBA" id="ARBA00022679"/>
    </source>
</evidence>
<evidence type="ECO:0000256" key="6">
    <source>
        <dbReference type="ARBA" id="ARBA00047665"/>
    </source>
</evidence>
<gene>
    <name evidence="7 11" type="primary">gcvT</name>
    <name evidence="11" type="ORF">C0Z10_08540</name>
</gene>
<dbReference type="Pfam" id="PF01571">
    <property type="entry name" value="GCV_T"/>
    <property type="match status" value="1"/>
</dbReference>
<dbReference type="Gene3D" id="3.30.70.1400">
    <property type="entry name" value="Aminomethyltransferase beta-barrel domains"/>
    <property type="match status" value="1"/>
</dbReference>